<gene>
    <name evidence="1" type="ORF">LTRI10_LOCUS12945</name>
</gene>
<dbReference type="Proteomes" id="UP001497516">
    <property type="component" value="Chromosome 2"/>
</dbReference>
<evidence type="ECO:0000313" key="1">
    <source>
        <dbReference type="EMBL" id="CAL1370851.1"/>
    </source>
</evidence>
<dbReference type="AlphaFoldDB" id="A0AAV2DAG4"/>
<protein>
    <submittedName>
        <fullName evidence="1">Uncharacterized protein</fullName>
    </submittedName>
</protein>
<reference evidence="1 2" key="1">
    <citation type="submission" date="2024-04" db="EMBL/GenBank/DDBJ databases">
        <authorList>
            <person name="Fracassetti M."/>
        </authorList>
    </citation>
    <scope>NUCLEOTIDE SEQUENCE [LARGE SCALE GENOMIC DNA]</scope>
</reference>
<sequence length="90" mass="10423">MSYPIVTPTNKSYIEAHIHIKGMDDFFKNRSHSVIPYIPLKDLLYDNLCITFKPNCSEASAHTPRDSLPENKHLNHHRLIQLRELDPLTA</sequence>
<accession>A0AAV2DAG4</accession>
<evidence type="ECO:0000313" key="2">
    <source>
        <dbReference type="Proteomes" id="UP001497516"/>
    </source>
</evidence>
<organism evidence="1 2">
    <name type="scientific">Linum trigynum</name>
    <dbReference type="NCBI Taxonomy" id="586398"/>
    <lineage>
        <taxon>Eukaryota</taxon>
        <taxon>Viridiplantae</taxon>
        <taxon>Streptophyta</taxon>
        <taxon>Embryophyta</taxon>
        <taxon>Tracheophyta</taxon>
        <taxon>Spermatophyta</taxon>
        <taxon>Magnoliopsida</taxon>
        <taxon>eudicotyledons</taxon>
        <taxon>Gunneridae</taxon>
        <taxon>Pentapetalae</taxon>
        <taxon>rosids</taxon>
        <taxon>fabids</taxon>
        <taxon>Malpighiales</taxon>
        <taxon>Linaceae</taxon>
        <taxon>Linum</taxon>
    </lineage>
</organism>
<proteinExistence type="predicted"/>
<dbReference type="EMBL" id="OZ034815">
    <property type="protein sequence ID" value="CAL1370851.1"/>
    <property type="molecule type" value="Genomic_DNA"/>
</dbReference>
<keyword evidence="2" id="KW-1185">Reference proteome</keyword>
<name>A0AAV2DAG4_9ROSI</name>